<feature type="transmembrane region" description="Helical" evidence="2">
    <location>
        <begin position="28"/>
        <end position="46"/>
    </location>
</feature>
<feature type="compositionally biased region" description="Low complexity" evidence="1">
    <location>
        <begin position="250"/>
        <end position="263"/>
    </location>
</feature>
<dbReference type="InterPro" id="IPR008480">
    <property type="entry name" value="DUF761_pln"/>
</dbReference>
<dbReference type="EMBL" id="GEVI01011211">
    <property type="protein sequence ID" value="JAU21109.1"/>
    <property type="molecule type" value="Transcribed_RNA"/>
</dbReference>
<feature type="compositionally biased region" description="Pro residues" evidence="1">
    <location>
        <begin position="329"/>
        <end position="340"/>
    </location>
</feature>
<feature type="compositionally biased region" description="Basic and acidic residues" evidence="1">
    <location>
        <begin position="352"/>
        <end position="371"/>
    </location>
</feature>
<proteinExistence type="predicted"/>
<evidence type="ECO:0000256" key="1">
    <source>
        <dbReference type="SAM" id="MobiDB-lite"/>
    </source>
</evidence>
<feature type="compositionally biased region" description="Basic and acidic residues" evidence="1">
    <location>
        <begin position="412"/>
        <end position="434"/>
    </location>
</feature>
<keyword evidence="2" id="KW-0472">Membrane</keyword>
<dbReference type="PANTHER" id="PTHR34059">
    <property type="entry name" value="EXPRESSED PROTEIN"/>
    <property type="match status" value="1"/>
</dbReference>
<feature type="compositionally biased region" description="Pro residues" evidence="1">
    <location>
        <begin position="281"/>
        <end position="294"/>
    </location>
</feature>
<evidence type="ECO:0000256" key="2">
    <source>
        <dbReference type="SAM" id="Phobius"/>
    </source>
</evidence>
<name>A0A1J3DTI3_NOCCA</name>
<dbReference type="PANTHER" id="PTHR34059:SF1">
    <property type="entry name" value="EXPRESSED PROTEIN"/>
    <property type="match status" value="1"/>
</dbReference>
<organism evidence="3">
    <name type="scientific">Noccaea caerulescens</name>
    <name type="common">Alpine penny-cress</name>
    <name type="synonym">Thlaspi caerulescens</name>
    <dbReference type="NCBI Taxonomy" id="107243"/>
    <lineage>
        <taxon>Eukaryota</taxon>
        <taxon>Viridiplantae</taxon>
        <taxon>Streptophyta</taxon>
        <taxon>Embryophyta</taxon>
        <taxon>Tracheophyta</taxon>
        <taxon>Spermatophyta</taxon>
        <taxon>Magnoliopsida</taxon>
        <taxon>eudicotyledons</taxon>
        <taxon>Gunneridae</taxon>
        <taxon>Pentapetalae</taxon>
        <taxon>rosids</taxon>
        <taxon>malvids</taxon>
        <taxon>Brassicales</taxon>
        <taxon>Brassicaceae</taxon>
        <taxon>Coluteocarpeae</taxon>
        <taxon>Noccaea</taxon>
    </lineage>
</organism>
<protein>
    <submittedName>
        <fullName evidence="3">Uncharacterized protein</fullName>
    </submittedName>
</protein>
<feature type="region of interest" description="Disordered" evidence="1">
    <location>
        <begin position="412"/>
        <end position="446"/>
    </location>
</feature>
<feature type="region of interest" description="Disordered" evidence="1">
    <location>
        <begin position="114"/>
        <end position="136"/>
    </location>
</feature>
<dbReference type="AlphaFoldDB" id="A0A1J3DTI3"/>
<feature type="region of interest" description="Disordered" evidence="1">
    <location>
        <begin position="201"/>
        <end position="378"/>
    </location>
</feature>
<evidence type="ECO:0000313" key="3">
    <source>
        <dbReference type="EMBL" id="JAU21109.1"/>
    </source>
</evidence>
<sequence length="482" mass="54642">MVETRSSKKPTQLGNKEDQNPRKLYSRFLFKALILAVFCAVVPVFLSQTPELANQTRLLELLHLVVVGIAVSYGLFSRRNYDGGGSNNNDHHNTNTHDYVPKILEVSSVFNVDHESESEPSDDSSGGGDHRKFQTWRNKYHMETPEIVLSKDHETRFVDRVGSGIREKPLLLPVRSLNYSRVSDSDRWEKVRSKRQLLKSLGDDNSDVLPSPIPWRSRSSSSSSKEIESQPSVKSLATVKNQPLIKNLTPSSSFSSSPRKSTPLTNLASESGAKFHGELHPSPPPPPPPPPPLPAFYNSASRKDYPPGIYRIKHRESVHKTNFSGGEFHPPPPPPPPPPAEYYKSPPTKLRVSSERRKSSEQKMKLDERSAKRNSPRKVWWSDPVVESKEERIIRQGTEKNDGRSYLEIKAVEEEHRRNSENENHYEEEKKIEEEGVCGSNNGSDVDKKADEFIAKFREQIRLQRIESIKRSTNKISANSSR</sequence>
<dbReference type="Pfam" id="PF05553">
    <property type="entry name" value="DUF761"/>
    <property type="match status" value="1"/>
</dbReference>
<feature type="compositionally biased region" description="Low complexity" evidence="1">
    <location>
        <begin position="214"/>
        <end position="232"/>
    </location>
</feature>
<keyword evidence="2" id="KW-0812">Transmembrane</keyword>
<reference evidence="3" key="1">
    <citation type="submission" date="2016-07" db="EMBL/GenBank/DDBJ databases">
        <title>De novo transcriptome assembly of four accessions of the metal hyperaccumulator plant Noccaea caerulescens.</title>
        <authorList>
            <person name="Blande D."/>
            <person name="Halimaa P."/>
            <person name="Tervahauta A.I."/>
            <person name="Aarts M.G."/>
            <person name="Karenlampi S.O."/>
        </authorList>
    </citation>
    <scope>NUCLEOTIDE SEQUENCE</scope>
</reference>
<accession>A0A1J3DTI3</accession>
<gene>
    <name evidence="3" type="ORF">GA_TR21004_c0_g1_i1_g.69814</name>
</gene>
<keyword evidence="2" id="KW-1133">Transmembrane helix</keyword>